<gene>
    <name evidence="2" type="ORF">WOLCODRAFT_73084</name>
</gene>
<feature type="transmembrane region" description="Helical" evidence="1">
    <location>
        <begin position="150"/>
        <end position="174"/>
    </location>
</feature>
<feature type="transmembrane region" description="Helical" evidence="1">
    <location>
        <begin position="180"/>
        <end position="205"/>
    </location>
</feature>
<protein>
    <submittedName>
        <fullName evidence="2">Uncharacterized protein</fullName>
    </submittedName>
</protein>
<organism evidence="2 3">
    <name type="scientific">Wolfiporia cocos (strain MD-104)</name>
    <name type="common">Brown rot fungus</name>
    <dbReference type="NCBI Taxonomy" id="742152"/>
    <lineage>
        <taxon>Eukaryota</taxon>
        <taxon>Fungi</taxon>
        <taxon>Dikarya</taxon>
        <taxon>Basidiomycota</taxon>
        <taxon>Agaricomycotina</taxon>
        <taxon>Agaricomycetes</taxon>
        <taxon>Polyporales</taxon>
        <taxon>Phaeolaceae</taxon>
        <taxon>Wolfiporia</taxon>
    </lineage>
</organism>
<keyword evidence="3" id="KW-1185">Reference proteome</keyword>
<keyword evidence="1" id="KW-0472">Membrane</keyword>
<dbReference type="OMA" id="KNMRLRW"/>
<dbReference type="AlphaFoldDB" id="A0A2H3JXU7"/>
<proteinExistence type="predicted"/>
<name>A0A2H3JXU7_WOLCO</name>
<sequence length="207" mass="23678">MILNNKTLKPYPTRPSAAGLPLHLHVQEPWRPAWKVFPLKVFRGSNHTLLKVEADWDDEMLLRELNKKYDDLRTIWRKRSLTMVMLFALQADHSVVFPKRVGPGKVSPTKNMRLRWLLHHPGYMKGRHEFMQVLTARADMGIEFVERWQLLRIVIAITPPVMLSVVVGVVYSILAKDPGTGFTIAGYMTSAYSVCLVLVGVLNLFDS</sequence>
<dbReference type="EMBL" id="KB468124">
    <property type="protein sequence ID" value="PCH42678.1"/>
    <property type="molecule type" value="Genomic_DNA"/>
</dbReference>
<keyword evidence="1" id="KW-1133">Transmembrane helix</keyword>
<dbReference type="Proteomes" id="UP000218811">
    <property type="component" value="Unassembled WGS sequence"/>
</dbReference>
<dbReference type="OrthoDB" id="9988102at2759"/>
<evidence type="ECO:0000313" key="2">
    <source>
        <dbReference type="EMBL" id="PCH42678.1"/>
    </source>
</evidence>
<keyword evidence="1" id="KW-0812">Transmembrane</keyword>
<dbReference type="STRING" id="742152.A0A2H3JXU7"/>
<reference evidence="2 3" key="1">
    <citation type="journal article" date="2012" name="Science">
        <title>The Paleozoic origin of enzymatic lignin decomposition reconstructed from 31 fungal genomes.</title>
        <authorList>
            <person name="Floudas D."/>
            <person name="Binder M."/>
            <person name="Riley R."/>
            <person name="Barry K."/>
            <person name="Blanchette R.A."/>
            <person name="Henrissat B."/>
            <person name="Martinez A.T."/>
            <person name="Otillar R."/>
            <person name="Spatafora J.W."/>
            <person name="Yadav J.S."/>
            <person name="Aerts A."/>
            <person name="Benoit I."/>
            <person name="Boyd A."/>
            <person name="Carlson A."/>
            <person name="Copeland A."/>
            <person name="Coutinho P.M."/>
            <person name="de Vries R.P."/>
            <person name="Ferreira P."/>
            <person name="Findley K."/>
            <person name="Foster B."/>
            <person name="Gaskell J."/>
            <person name="Glotzer D."/>
            <person name="Gorecki P."/>
            <person name="Heitman J."/>
            <person name="Hesse C."/>
            <person name="Hori C."/>
            <person name="Igarashi K."/>
            <person name="Jurgens J.A."/>
            <person name="Kallen N."/>
            <person name="Kersten P."/>
            <person name="Kohler A."/>
            <person name="Kuees U."/>
            <person name="Kumar T.K.A."/>
            <person name="Kuo A."/>
            <person name="LaButti K."/>
            <person name="Larrondo L.F."/>
            <person name="Lindquist E."/>
            <person name="Ling A."/>
            <person name="Lombard V."/>
            <person name="Lucas S."/>
            <person name="Lundell T."/>
            <person name="Martin R."/>
            <person name="McLaughlin D.J."/>
            <person name="Morgenstern I."/>
            <person name="Morin E."/>
            <person name="Murat C."/>
            <person name="Nagy L.G."/>
            <person name="Nolan M."/>
            <person name="Ohm R.A."/>
            <person name="Patyshakuliyeva A."/>
            <person name="Rokas A."/>
            <person name="Ruiz-Duenas F.J."/>
            <person name="Sabat G."/>
            <person name="Salamov A."/>
            <person name="Samejima M."/>
            <person name="Schmutz J."/>
            <person name="Slot J.C."/>
            <person name="St John F."/>
            <person name="Stenlid J."/>
            <person name="Sun H."/>
            <person name="Sun S."/>
            <person name="Syed K."/>
            <person name="Tsang A."/>
            <person name="Wiebenga A."/>
            <person name="Young D."/>
            <person name="Pisabarro A."/>
            <person name="Eastwood D.C."/>
            <person name="Martin F."/>
            <person name="Cullen D."/>
            <person name="Grigoriev I.V."/>
            <person name="Hibbett D.S."/>
        </authorList>
    </citation>
    <scope>NUCLEOTIDE SEQUENCE [LARGE SCALE GENOMIC DNA]</scope>
    <source>
        <strain evidence="2 3">MD-104</strain>
    </source>
</reference>
<evidence type="ECO:0000313" key="3">
    <source>
        <dbReference type="Proteomes" id="UP000218811"/>
    </source>
</evidence>
<accession>A0A2H3JXU7</accession>
<evidence type="ECO:0000256" key="1">
    <source>
        <dbReference type="SAM" id="Phobius"/>
    </source>
</evidence>